<evidence type="ECO:0000259" key="8">
    <source>
        <dbReference type="Pfam" id="PF02706"/>
    </source>
</evidence>
<evidence type="ECO:0000256" key="1">
    <source>
        <dbReference type="ARBA" id="ARBA00004651"/>
    </source>
</evidence>
<evidence type="ECO:0000256" key="4">
    <source>
        <dbReference type="ARBA" id="ARBA00022692"/>
    </source>
</evidence>
<sequence>MNTDFAEPEVSLSDLVAPVLRRWRTVVLVGLFAVTLVVLRLVVVTPQYEAQAKLIVLAPNEAVADLQTLQLYRNLVPAYREILSSRRVMETVLAEMNLGWSPEEYRKRVRIEEDEQSQTLEVRVRAPSPEEAARIATGAAQIMTRVAADIMQEERLVLLDPAAPPEKPVSPRPLLEMAVATVMGLLVGTGVAFALETLDRRIRDEASVERRLGLPVLGVIPHIDL</sequence>
<comment type="similarity">
    <text evidence="2">Belongs to the CpsC/CapA family.</text>
</comment>
<evidence type="ECO:0000313" key="9">
    <source>
        <dbReference type="EMBL" id="WPD19727.1"/>
    </source>
</evidence>
<name>A0ABZ0QSH6_9FIRM</name>
<keyword evidence="4 7" id="KW-0812">Transmembrane</keyword>
<feature type="transmembrane region" description="Helical" evidence="7">
    <location>
        <begin position="23"/>
        <end position="43"/>
    </location>
</feature>
<dbReference type="PANTHER" id="PTHR32309">
    <property type="entry name" value="TYROSINE-PROTEIN KINASE"/>
    <property type="match status" value="1"/>
</dbReference>
<evidence type="ECO:0000256" key="5">
    <source>
        <dbReference type="ARBA" id="ARBA00022989"/>
    </source>
</evidence>
<dbReference type="RefSeq" id="WP_318751216.1">
    <property type="nucleotide sequence ID" value="NZ_CP132508.1"/>
</dbReference>
<evidence type="ECO:0000313" key="10">
    <source>
        <dbReference type="Proteomes" id="UP001304683"/>
    </source>
</evidence>
<feature type="domain" description="Polysaccharide chain length determinant N-terminal" evidence="8">
    <location>
        <begin position="9"/>
        <end position="95"/>
    </location>
</feature>
<accession>A0ABZ0QSH6</accession>
<evidence type="ECO:0000256" key="7">
    <source>
        <dbReference type="SAM" id="Phobius"/>
    </source>
</evidence>
<dbReference type="PANTHER" id="PTHR32309:SF13">
    <property type="entry name" value="FERRIC ENTEROBACTIN TRANSPORT PROTEIN FEPE"/>
    <property type="match status" value="1"/>
</dbReference>
<keyword evidence="3" id="KW-1003">Cell membrane</keyword>
<dbReference type="Proteomes" id="UP001304683">
    <property type="component" value="Chromosome"/>
</dbReference>
<organism evidence="9 10">
    <name type="scientific">Thermaerobacter composti</name>
    <dbReference type="NCBI Taxonomy" id="554949"/>
    <lineage>
        <taxon>Bacteria</taxon>
        <taxon>Bacillati</taxon>
        <taxon>Bacillota</taxon>
        <taxon>Clostridia</taxon>
        <taxon>Eubacteriales</taxon>
        <taxon>Clostridiales Family XVII. Incertae Sedis</taxon>
        <taxon>Thermaerobacter</taxon>
    </lineage>
</organism>
<keyword evidence="5 7" id="KW-1133">Transmembrane helix</keyword>
<keyword evidence="10" id="KW-1185">Reference proteome</keyword>
<keyword evidence="6 7" id="KW-0472">Membrane</keyword>
<comment type="subcellular location">
    <subcellularLocation>
        <location evidence="1">Cell membrane</location>
        <topology evidence="1">Multi-pass membrane protein</topology>
    </subcellularLocation>
</comment>
<gene>
    <name evidence="9" type="ORF">Q5761_03420</name>
</gene>
<evidence type="ECO:0000256" key="2">
    <source>
        <dbReference type="ARBA" id="ARBA00006683"/>
    </source>
</evidence>
<dbReference type="InterPro" id="IPR050445">
    <property type="entry name" value="Bact_polysacc_biosynth/exp"/>
</dbReference>
<proteinExistence type="inferred from homology"/>
<evidence type="ECO:0000256" key="3">
    <source>
        <dbReference type="ARBA" id="ARBA00022475"/>
    </source>
</evidence>
<dbReference type="Pfam" id="PF02706">
    <property type="entry name" value="Wzz"/>
    <property type="match status" value="1"/>
</dbReference>
<dbReference type="InterPro" id="IPR003856">
    <property type="entry name" value="LPS_length_determ_N"/>
</dbReference>
<protein>
    <submittedName>
        <fullName evidence="9">Wzz/FepE/Etk N-terminal domain-containing protein</fullName>
    </submittedName>
</protein>
<evidence type="ECO:0000256" key="6">
    <source>
        <dbReference type="ARBA" id="ARBA00023136"/>
    </source>
</evidence>
<dbReference type="EMBL" id="CP132508">
    <property type="protein sequence ID" value="WPD19727.1"/>
    <property type="molecule type" value="Genomic_DNA"/>
</dbReference>
<reference evidence="9 10" key="1">
    <citation type="submission" date="2023-08" db="EMBL/GenBank/DDBJ databases">
        <title>Genome sequence of Thermaerobacter compostii strain Ins1, a spore-forming filamentous bacterium isolated from a deep geothermal reservoir.</title>
        <authorList>
            <person name="Bregnard D."/>
            <person name="Gonzalez D."/>
            <person name="Junier P."/>
        </authorList>
    </citation>
    <scope>NUCLEOTIDE SEQUENCE [LARGE SCALE GENOMIC DNA]</scope>
    <source>
        <strain evidence="9 10">Ins1</strain>
    </source>
</reference>